<dbReference type="InterPro" id="IPR021850">
    <property type="entry name" value="Symplekin/Pta1"/>
</dbReference>
<feature type="region of interest" description="Disordered" evidence="4">
    <location>
        <begin position="781"/>
        <end position="853"/>
    </location>
</feature>
<organism evidence="6 7">
    <name type="scientific">Ophiocordyceps polyrhachis-furcata BCC 54312</name>
    <dbReference type="NCBI Taxonomy" id="1330021"/>
    <lineage>
        <taxon>Eukaryota</taxon>
        <taxon>Fungi</taxon>
        <taxon>Dikarya</taxon>
        <taxon>Ascomycota</taxon>
        <taxon>Pezizomycotina</taxon>
        <taxon>Sordariomycetes</taxon>
        <taxon>Hypocreomycetidae</taxon>
        <taxon>Hypocreales</taxon>
        <taxon>Ophiocordycipitaceae</taxon>
        <taxon>Ophiocordyceps</taxon>
    </lineage>
</organism>
<comment type="caution">
    <text evidence="6">The sequence shown here is derived from an EMBL/GenBank/DDBJ whole genome shotgun (WGS) entry which is preliminary data.</text>
</comment>
<gene>
    <name evidence="6" type="ORF">L249_6719</name>
</gene>
<dbReference type="GO" id="GO:0006397">
    <property type="term" value="P:mRNA processing"/>
    <property type="evidence" value="ECO:0007669"/>
    <property type="project" value="UniProtKB-KW"/>
</dbReference>
<dbReference type="InterPro" id="IPR016024">
    <property type="entry name" value="ARM-type_fold"/>
</dbReference>
<keyword evidence="2" id="KW-0507">mRNA processing</keyword>
<feature type="compositionally biased region" description="Gly residues" evidence="4">
    <location>
        <begin position="817"/>
        <end position="835"/>
    </location>
</feature>
<feature type="domain" description="Symplekin/Pta1 N-terminal" evidence="5">
    <location>
        <begin position="173"/>
        <end position="384"/>
    </location>
</feature>
<protein>
    <recommendedName>
        <fullName evidence="5">Symplekin/Pta1 N-terminal domain-containing protein</fullName>
    </recommendedName>
</protein>
<feature type="non-terminal residue" evidence="6">
    <location>
        <position position="1"/>
    </location>
</feature>
<evidence type="ECO:0000256" key="2">
    <source>
        <dbReference type="ARBA" id="ARBA00022664"/>
    </source>
</evidence>
<evidence type="ECO:0000259" key="5">
    <source>
        <dbReference type="Pfam" id="PF11935"/>
    </source>
</evidence>
<dbReference type="GO" id="GO:0005847">
    <property type="term" value="C:mRNA cleavage and polyadenylation specificity factor complex"/>
    <property type="evidence" value="ECO:0007669"/>
    <property type="project" value="TreeGrafter"/>
</dbReference>
<accession>A0A367LLJ9</accession>
<feature type="compositionally biased region" description="Acidic residues" evidence="4">
    <location>
        <begin position="806"/>
        <end position="816"/>
    </location>
</feature>
<evidence type="ECO:0000313" key="6">
    <source>
        <dbReference type="EMBL" id="RCI15315.1"/>
    </source>
</evidence>
<dbReference type="STRING" id="1330021.A0A367LLJ9"/>
<dbReference type="Gene3D" id="1.25.10.10">
    <property type="entry name" value="Leucine-rich Repeat Variant"/>
    <property type="match status" value="1"/>
</dbReference>
<feature type="compositionally biased region" description="Basic and acidic residues" evidence="4">
    <location>
        <begin position="842"/>
        <end position="853"/>
    </location>
</feature>
<dbReference type="InterPro" id="IPR011989">
    <property type="entry name" value="ARM-like"/>
</dbReference>
<dbReference type="Proteomes" id="UP000253664">
    <property type="component" value="Unassembled WGS sequence"/>
</dbReference>
<evidence type="ECO:0000256" key="3">
    <source>
        <dbReference type="ARBA" id="ARBA00023242"/>
    </source>
</evidence>
<evidence type="ECO:0000256" key="1">
    <source>
        <dbReference type="ARBA" id="ARBA00004123"/>
    </source>
</evidence>
<comment type="subcellular location">
    <subcellularLocation>
        <location evidence="1">Nucleus</location>
    </subcellularLocation>
</comment>
<dbReference type="AlphaFoldDB" id="A0A367LLJ9"/>
<dbReference type="OrthoDB" id="331600at2759"/>
<dbReference type="InterPro" id="IPR032460">
    <property type="entry name" value="Symplekin/Pta1_N"/>
</dbReference>
<dbReference type="SUPFAM" id="SSF48371">
    <property type="entry name" value="ARM repeat"/>
    <property type="match status" value="1"/>
</dbReference>
<dbReference type="Pfam" id="PF11935">
    <property type="entry name" value="SYMPK_PTA1_N"/>
    <property type="match status" value="1"/>
</dbReference>
<sequence>VGVATPSKASLSSGRCLRVPGLIDTLGAEHATEARTTGSTPIIVIVIPARLSFSHAVTWPPSRRHAKSKLSPPALFRRGGGTMTSTLSVPQQIRQLDDARKLVLADVKYYPNVVRGILPIIGPTAPIELRQWGAEFLAEAFSTPALPNAEKETMQLYVLTTLEALVENERENPDVLRSVIKTAASIYPLALRWIINNGYDTDTWERMVSIKQRILRLWESSVPSVNICCIKFVQRVILAQSYGGALDVSLEKVPPNHQSLDARNLEAEATGLLDRMLAVLQAGSSDALIVDATLNCLSILVRTRPATSGRILGALLSFNPLQAATSPMTAKMRVMIKSMEKTVRLLLMHLSKRDPHNPIVPRIHQHVERTMRAVAEVMDDSVKKRPLEQHQQPDGLEAKRQRTAGFHVPIRPLGPGPHSLGDVFTLISSDDLKNFDISQLPLGLVAKVSVTALAGIDAELLTKAVDAVRGRLVELANRPTATLNDVAMEDEDDDDDYEPDFGQEEDTEQILNKLDGTLAVADPPNLHGSLALTSFSLPRPTELTAEAALRAGMGTVTRVMEMMKSLEEPAVKKTKAGFGRLAASSGGRDAWMSILTRLATRSSAGLEAARVKGEEEDADADDARPGLERLSDKIREALYNYVMEDFRRHMDVAVSWLSEEWYNDKVLERVAGDHPKRYEKCAMRLLEGFLPYLHPQDKVLTRFLSEIPELSREMLSRVKKMCRDPSVTQLALTSLLYLVMMRPPIKEVALDTVQDIWTEFEEARPMAAKYLAKYRPAFLEEGTGAGPGPGTEVEAEAEAEAAPAEEQSEGVAEGEGESGSGAGAGAGGEGGGGGDGEGEGEVEGKESNCQKEG</sequence>
<evidence type="ECO:0000256" key="4">
    <source>
        <dbReference type="SAM" id="MobiDB-lite"/>
    </source>
</evidence>
<evidence type="ECO:0000313" key="7">
    <source>
        <dbReference type="Proteomes" id="UP000253664"/>
    </source>
</evidence>
<proteinExistence type="predicted"/>
<dbReference type="EMBL" id="LKCN02000003">
    <property type="protein sequence ID" value="RCI15315.1"/>
    <property type="molecule type" value="Genomic_DNA"/>
</dbReference>
<keyword evidence="7" id="KW-1185">Reference proteome</keyword>
<dbReference type="PANTHER" id="PTHR15245">
    <property type="entry name" value="SYMPLEKIN-RELATED"/>
    <property type="match status" value="1"/>
</dbReference>
<dbReference type="PANTHER" id="PTHR15245:SF20">
    <property type="entry name" value="SYMPLEKIN"/>
    <property type="match status" value="1"/>
</dbReference>
<reference evidence="6 7" key="1">
    <citation type="journal article" date="2015" name="BMC Genomics">
        <title>Insights from the genome of Ophiocordyceps polyrhachis-furcata to pathogenicity and host specificity in insect fungi.</title>
        <authorList>
            <person name="Wichadakul D."/>
            <person name="Kobmoo N."/>
            <person name="Ingsriswang S."/>
            <person name="Tangphatsornruang S."/>
            <person name="Chantasingh D."/>
            <person name="Luangsa-ard J.J."/>
            <person name="Eurwilaichitr L."/>
        </authorList>
    </citation>
    <scope>NUCLEOTIDE SEQUENCE [LARGE SCALE GENOMIC DNA]</scope>
    <source>
        <strain evidence="6 7">BCC 54312</strain>
    </source>
</reference>
<keyword evidence="3" id="KW-0539">Nucleus</keyword>
<name>A0A367LLJ9_9HYPO</name>